<evidence type="ECO:0000313" key="4">
    <source>
        <dbReference type="Proteomes" id="UP001523550"/>
    </source>
</evidence>
<name>A0ABT1GDF2_9GAMM</name>
<sequence length="935" mass="100621">MAAFVLILLFTLTACSSGSSGDSGGDDGNGGSGEGPGDGDDGGGGGNGGNGGEPVTYPVGGQLSGFVHGQLTLSLNDSSELTLTSNGGFLFPEELEEGEDYLVELIDHSMGQACTLSGEQGPVGSDAATAVAVDCSELALEAVSGDRAVSLAWSVDGLVDILYSSDLECDWNNVSSCENGGHIPQVEDGSLHLSVHEDDLLDDQPYTFVLSQGNDLSRPAHATPIRHSVGGTIYDAVMGGEQIFIGGNLSAYHSRARGVATYQTDHQQARLGGAVLKLEPFSAKLTTMVEDPNGGWFVAGNWSEISGHSQANIARLHPDGSVDTEWQANLTGYIVYDMVVHQDRLYLGGWFDSVDDPAYQHLVALNLDGSLADTFQPEVPNSEVHRLVAVDDQLFVAGDFDDYGPDEQSGVVALEAETGAAIAGFAASANGPVRDLLIEEDRVVLAGGFDQVNGEEQAYLAAVDRASGALDEDFAPELDDDVWALYPQDDQLIVAGYFREAMGVIRRGMARLDRDSGALDESWDVGGDRLAHHVTSDGEYLYVSAIYPFGFLGQRPGYRRYAMASGEWDEDWLPEFDDMGTGTAAFRSFVHGNQVTLGGRFSGPGSPLDNLVALDLETGLRDETWLGRTSDTVRSLLIDDDTLYVGGEFVNAGQERAQRRNGAAFDRETGDLLSWRPETDSRINTMALSPDGIYLGGNFAHLNTHDDHCQQSQLAFVDKETGLCIESGGIADVDMDGRVEDLAWVPDFGGEPGLIVTGLFNEIYGETVRDHAVINSDTQELMHAFETERNRSIHATAYSAEHRYQFIGGNFEEVEGQDHQGFFGYSDDTELDLSTPTLGFTQSVRALQWNSDKDRLLLGGRFSTLGNENRSNFAAMTFDGSDFVHQDNGPTFEGHQVNGIKPAGEYLLVFGSFDRVNGDDHQNFVVLDAETLEPI</sequence>
<reference evidence="3 4" key="1">
    <citation type="submission" date="2022-03" db="EMBL/GenBank/DDBJ databases">
        <title>Genomic Encyclopedia of Type Strains, Phase III (KMG-III): the genomes of soil and plant-associated and newly described type strains.</title>
        <authorList>
            <person name="Whitman W."/>
        </authorList>
    </citation>
    <scope>NUCLEOTIDE SEQUENCE [LARGE SCALE GENOMIC DNA]</scope>
    <source>
        <strain evidence="3 4">BSker1</strain>
    </source>
</reference>
<dbReference type="Proteomes" id="UP001523550">
    <property type="component" value="Unassembled WGS sequence"/>
</dbReference>
<protein>
    <submittedName>
        <fullName evidence="3">Uncharacterized protein</fullName>
    </submittedName>
</protein>
<gene>
    <name evidence="3" type="ORF">J2T60_002288</name>
</gene>
<dbReference type="RefSeq" id="WP_253450126.1">
    <property type="nucleotide sequence ID" value="NZ_JALJYF010000002.1"/>
</dbReference>
<dbReference type="PANTHER" id="PTHR31778:SF2">
    <property type="entry name" value="BUD SITE SELECTION PROTEIN RAX2"/>
    <property type="match status" value="1"/>
</dbReference>
<dbReference type="PANTHER" id="PTHR31778">
    <property type="entry name" value="BUD SITE SELECTION PROTEIN RAX2"/>
    <property type="match status" value="1"/>
</dbReference>
<evidence type="ECO:0000256" key="2">
    <source>
        <dbReference type="SAM" id="SignalP"/>
    </source>
</evidence>
<dbReference type="InterPro" id="IPR011047">
    <property type="entry name" value="Quinoprotein_ADH-like_sf"/>
</dbReference>
<feature type="region of interest" description="Disordered" evidence="1">
    <location>
        <begin position="17"/>
        <end position="59"/>
    </location>
</feature>
<proteinExistence type="predicted"/>
<dbReference type="EMBL" id="JALJYF010000002">
    <property type="protein sequence ID" value="MCP1728288.1"/>
    <property type="molecule type" value="Genomic_DNA"/>
</dbReference>
<feature type="signal peptide" evidence="2">
    <location>
        <begin position="1"/>
        <end position="21"/>
    </location>
</feature>
<dbReference type="Gene3D" id="2.80.10.50">
    <property type="match status" value="1"/>
</dbReference>
<feature type="compositionally biased region" description="Gly residues" evidence="1">
    <location>
        <begin position="21"/>
        <end position="52"/>
    </location>
</feature>
<comment type="caution">
    <text evidence="3">The sequence shown here is derived from an EMBL/GenBank/DDBJ whole genome shotgun (WGS) entry which is preliminary data.</text>
</comment>
<dbReference type="SUPFAM" id="SSF50998">
    <property type="entry name" value="Quinoprotein alcohol dehydrogenase-like"/>
    <property type="match status" value="1"/>
</dbReference>
<evidence type="ECO:0000313" key="3">
    <source>
        <dbReference type="EMBL" id="MCP1728288.1"/>
    </source>
</evidence>
<feature type="chain" id="PRO_5045169960" evidence="2">
    <location>
        <begin position="22"/>
        <end position="935"/>
    </location>
</feature>
<dbReference type="InterPro" id="IPR013431">
    <property type="entry name" value="Delta_60_rpt"/>
</dbReference>
<keyword evidence="4" id="KW-1185">Reference proteome</keyword>
<accession>A0ABT1GDF2</accession>
<evidence type="ECO:0000256" key="1">
    <source>
        <dbReference type="SAM" id="MobiDB-lite"/>
    </source>
</evidence>
<organism evidence="3 4">
    <name type="scientific">Natronospira proteinivora</name>
    <dbReference type="NCBI Taxonomy" id="1807133"/>
    <lineage>
        <taxon>Bacteria</taxon>
        <taxon>Pseudomonadati</taxon>
        <taxon>Pseudomonadota</taxon>
        <taxon>Gammaproteobacteria</taxon>
        <taxon>Natronospirales</taxon>
        <taxon>Natronospiraceae</taxon>
        <taxon>Natronospira</taxon>
    </lineage>
</organism>
<dbReference type="Pfam" id="PF17164">
    <property type="entry name" value="DUF5122"/>
    <property type="match status" value="2"/>
</dbReference>
<keyword evidence="2" id="KW-0732">Signal</keyword>